<dbReference type="GO" id="GO:0055070">
    <property type="term" value="P:copper ion homeostasis"/>
    <property type="evidence" value="ECO:0007669"/>
    <property type="project" value="InterPro"/>
</dbReference>
<evidence type="ECO:0008006" key="4">
    <source>
        <dbReference type="Google" id="ProtNLM"/>
    </source>
</evidence>
<proteinExistence type="predicted"/>
<evidence type="ECO:0000313" key="3">
    <source>
        <dbReference type="Proteomes" id="UP000014184"/>
    </source>
</evidence>
<organism evidence="2 3">
    <name type="scientific">Thermobifida fusca TM51</name>
    <dbReference type="NCBI Taxonomy" id="1169414"/>
    <lineage>
        <taxon>Bacteria</taxon>
        <taxon>Bacillati</taxon>
        <taxon>Actinomycetota</taxon>
        <taxon>Actinomycetes</taxon>
        <taxon>Streptosporangiales</taxon>
        <taxon>Nocardiopsidaceae</taxon>
        <taxon>Thermobifida</taxon>
    </lineage>
</organism>
<accession>A0A9P2TAR4</accession>
<dbReference type="AlphaFoldDB" id="A0A9P2TAR4"/>
<feature type="region of interest" description="Disordered" evidence="1">
    <location>
        <begin position="313"/>
        <end position="338"/>
    </location>
</feature>
<dbReference type="EMBL" id="AOSG01000057">
    <property type="protein sequence ID" value="EOR70885.1"/>
    <property type="molecule type" value="Genomic_DNA"/>
</dbReference>
<sequence length="338" mass="35662">MIDFRYHLVSTVAIFLALTVGIVLGSTMLQDPLLHTLKEETEQLRLQSERLRADKDVADQFNAGAAQLIAAYETVMLDRRLTDVRIVVVEPDGVDPTLRDAVVEQLRHAGGTVVGRITLTERYLDPAEATHVAKVADRWAEGLNVSYDNPYEQAGAELAQALLAFEDDQRADTGFDPDSVLAGYVTSGLLAVHGKPAGRADAALLLAPAEPFAFADERDAEDPAATPPANAIMLAFARALDQVGIATVLAGPPDAADPHGVIGQARTEKARFTTVDIAGTAPGDVVTVLALATAVEGRPGHYGIGAQADGFLPEVLPTPRPEPTPTPSGALSAVDDEP</sequence>
<keyword evidence="3" id="KW-1185">Reference proteome</keyword>
<comment type="caution">
    <text evidence="2">The sequence shown here is derived from an EMBL/GenBank/DDBJ whole genome shotgun (WGS) entry which is preliminary data.</text>
</comment>
<dbReference type="Pfam" id="PF11382">
    <property type="entry name" value="MctB"/>
    <property type="match status" value="1"/>
</dbReference>
<dbReference type="GO" id="GO:0016020">
    <property type="term" value="C:membrane"/>
    <property type="evidence" value="ECO:0007669"/>
    <property type="project" value="InterPro"/>
</dbReference>
<evidence type="ECO:0000313" key="2">
    <source>
        <dbReference type="EMBL" id="EOR70885.1"/>
    </source>
</evidence>
<dbReference type="Proteomes" id="UP000014184">
    <property type="component" value="Unassembled WGS sequence"/>
</dbReference>
<dbReference type="InterPro" id="IPR021522">
    <property type="entry name" value="MctB"/>
</dbReference>
<name>A0A9P2TAR4_THEFU</name>
<dbReference type="RefSeq" id="WP_011292452.1">
    <property type="nucleotide sequence ID" value="NZ_AOSG01000057.1"/>
</dbReference>
<reference evidence="2 3" key="1">
    <citation type="journal article" date="2013" name="Genome Announc.">
        <title>Draft Genome Sequence of the Lignocellulose Decomposer Thermobifida fusca Strain TM51.</title>
        <authorList>
            <person name="Toth A."/>
            <person name="Barna T."/>
            <person name="Nagy I."/>
            <person name="Horvath B."/>
            <person name="Nagy I."/>
            <person name="Tancsics A."/>
            <person name="Kriszt B."/>
            <person name="Baka E."/>
            <person name="Fekete C."/>
            <person name="Kukolya J."/>
        </authorList>
    </citation>
    <scope>NUCLEOTIDE SEQUENCE [LARGE SCALE GENOMIC DNA]</scope>
    <source>
        <strain evidence="2 3">TM51</strain>
    </source>
</reference>
<gene>
    <name evidence="2" type="ORF">TM51_10443</name>
</gene>
<evidence type="ECO:0000256" key="1">
    <source>
        <dbReference type="SAM" id="MobiDB-lite"/>
    </source>
</evidence>
<protein>
    <recommendedName>
        <fullName evidence="4">Copper transporter</fullName>
    </recommendedName>
</protein>
<feature type="compositionally biased region" description="Pro residues" evidence="1">
    <location>
        <begin position="316"/>
        <end position="326"/>
    </location>
</feature>